<dbReference type="GeneID" id="71762587"/>
<dbReference type="NCBIfam" id="NF038353">
    <property type="entry name" value="FxLYD_dom"/>
    <property type="match status" value="1"/>
</dbReference>
<dbReference type="AlphaFoldDB" id="A0AAX3ALP9"/>
<keyword evidence="2" id="KW-1185">Reference proteome</keyword>
<protein>
    <submittedName>
        <fullName evidence="1">FxLYD domain-containing protein</fullName>
    </submittedName>
</protein>
<gene>
    <name evidence="1" type="ORF">MUK72_12025</name>
</gene>
<name>A0AAX3ALP9_HALDO</name>
<reference evidence="1" key="1">
    <citation type="submission" date="2022-04" db="EMBL/GenBank/DDBJ databases">
        <title>Sequencing and genomic assembly of Halococcus dombrowskii.</title>
        <authorList>
            <person name="Lim S.W."/>
            <person name="MacLea K.S."/>
        </authorList>
    </citation>
    <scope>NUCLEOTIDE SEQUENCE</scope>
    <source>
        <strain evidence="1">H4</strain>
    </source>
</reference>
<dbReference type="Proteomes" id="UP000830542">
    <property type="component" value="Chromosome"/>
</dbReference>
<dbReference type="KEGG" id="hdo:MUK72_12025"/>
<dbReference type="EMBL" id="CP095005">
    <property type="protein sequence ID" value="UOO94691.1"/>
    <property type="molecule type" value="Genomic_DNA"/>
</dbReference>
<evidence type="ECO:0000313" key="2">
    <source>
        <dbReference type="Proteomes" id="UP000830542"/>
    </source>
</evidence>
<dbReference type="PROSITE" id="PS51257">
    <property type="entry name" value="PROKAR_LIPOPROTEIN"/>
    <property type="match status" value="1"/>
</dbReference>
<proteinExistence type="predicted"/>
<sequence>MQRRRVLVGMGSGCAGLLAGCLGAGEGKYARRIAINGSPTAAATETTGATEFTETTDAPTSQGLVLLDHEFYRDGSGGVRGRTANRGDVDLDFIAAHARFFDRSGTDIGRASDSQSDFAVGETWAFDAQALDTDPANVARYQLVLIDQRSSEVDPFASTS</sequence>
<dbReference type="RefSeq" id="WP_244701078.1">
    <property type="nucleotide sequence ID" value="NZ_BAAADN010000019.1"/>
</dbReference>
<dbReference type="InterPro" id="IPR047676">
    <property type="entry name" value="FxLYD_dom"/>
</dbReference>
<organism evidence="1 2">
    <name type="scientific">Halococcus dombrowskii</name>
    <dbReference type="NCBI Taxonomy" id="179637"/>
    <lineage>
        <taxon>Archaea</taxon>
        <taxon>Methanobacteriati</taxon>
        <taxon>Methanobacteriota</taxon>
        <taxon>Stenosarchaea group</taxon>
        <taxon>Halobacteria</taxon>
        <taxon>Halobacteriales</taxon>
        <taxon>Halococcaceae</taxon>
        <taxon>Halococcus</taxon>
    </lineage>
</organism>
<accession>A0AAX3ALP9</accession>
<evidence type="ECO:0000313" key="1">
    <source>
        <dbReference type="EMBL" id="UOO94691.1"/>
    </source>
</evidence>